<dbReference type="CDD" id="cd00712">
    <property type="entry name" value="AsnB"/>
    <property type="match status" value="1"/>
</dbReference>
<evidence type="ECO:0000256" key="11">
    <source>
        <dbReference type="PIRSR" id="PIRSR001589-3"/>
    </source>
</evidence>
<evidence type="ECO:0000256" key="9">
    <source>
        <dbReference type="PIRSR" id="PIRSR001589-1"/>
    </source>
</evidence>
<keyword evidence="5 10" id="KW-0067">ATP-binding</keyword>
<evidence type="ECO:0000256" key="6">
    <source>
        <dbReference type="ARBA" id="ARBA00022888"/>
    </source>
</evidence>
<organism evidence="13 14">
    <name type="scientific">Nocardia mangyaensis</name>
    <dbReference type="NCBI Taxonomy" id="2213200"/>
    <lineage>
        <taxon>Bacteria</taxon>
        <taxon>Bacillati</taxon>
        <taxon>Actinomycetota</taxon>
        <taxon>Actinomycetes</taxon>
        <taxon>Mycobacteriales</taxon>
        <taxon>Nocardiaceae</taxon>
        <taxon>Nocardia</taxon>
    </lineage>
</organism>
<dbReference type="GO" id="GO:0004066">
    <property type="term" value="F:asparagine synthase (glutamine-hydrolyzing) activity"/>
    <property type="evidence" value="ECO:0007669"/>
    <property type="project" value="UniProtKB-EC"/>
</dbReference>
<dbReference type="GO" id="GO:0005829">
    <property type="term" value="C:cytosol"/>
    <property type="evidence" value="ECO:0007669"/>
    <property type="project" value="TreeGrafter"/>
</dbReference>
<dbReference type="InterPro" id="IPR029055">
    <property type="entry name" value="Ntn_hydrolases_N"/>
</dbReference>
<dbReference type="Gene3D" id="3.60.20.10">
    <property type="entry name" value="Glutamine Phosphoribosylpyrophosphate, subunit 1, domain 1"/>
    <property type="match status" value="1"/>
</dbReference>
<accession>A0A1J0VRT2</accession>
<keyword evidence="9" id="KW-0028">Amino-acid biosynthesis</keyword>
<comment type="similarity">
    <text evidence="2">Belongs to the asparagine synthetase family.</text>
</comment>
<dbReference type="NCBIfam" id="TIGR01536">
    <property type="entry name" value="asn_synth_AEB"/>
    <property type="match status" value="1"/>
</dbReference>
<dbReference type="EC" id="6.3.5.4" evidence="3"/>
<feature type="binding site" evidence="10">
    <location>
        <position position="287"/>
    </location>
    <ligand>
        <name>ATP</name>
        <dbReference type="ChEBI" id="CHEBI:30616"/>
    </ligand>
</feature>
<feature type="binding site" evidence="10">
    <location>
        <begin position="375"/>
        <end position="376"/>
    </location>
    <ligand>
        <name>ATP</name>
        <dbReference type="ChEBI" id="CHEBI:30616"/>
    </ligand>
</feature>
<evidence type="ECO:0000259" key="12">
    <source>
        <dbReference type="PROSITE" id="PS51278"/>
    </source>
</evidence>
<evidence type="ECO:0000256" key="2">
    <source>
        <dbReference type="ARBA" id="ARBA00005752"/>
    </source>
</evidence>
<dbReference type="InterPro" id="IPR006426">
    <property type="entry name" value="Asn_synth_AEB"/>
</dbReference>
<feature type="binding site" evidence="10">
    <location>
        <position position="258"/>
    </location>
    <ligand>
        <name>ATP</name>
        <dbReference type="ChEBI" id="CHEBI:30616"/>
    </ligand>
</feature>
<keyword evidence="6 9" id="KW-0061">Asparagine biosynthesis</keyword>
<dbReference type="Pfam" id="PF13537">
    <property type="entry name" value="GATase_7"/>
    <property type="match status" value="1"/>
</dbReference>
<dbReference type="GO" id="GO:0005524">
    <property type="term" value="F:ATP binding"/>
    <property type="evidence" value="ECO:0007669"/>
    <property type="project" value="UniProtKB-KW"/>
</dbReference>
<reference evidence="13" key="1">
    <citation type="submission" date="2016-11" db="EMBL/GenBank/DDBJ databases">
        <authorList>
            <person name="Jaros S."/>
            <person name="Januszkiewicz K."/>
            <person name="Wedrychowicz H."/>
        </authorList>
    </citation>
    <scope>NUCLEOTIDE SEQUENCE [LARGE SCALE GENOMIC DNA]</scope>
    <source>
        <strain evidence="13">Y48</strain>
    </source>
</reference>
<evidence type="ECO:0000313" key="13">
    <source>
        <dbReference type="EMBL" id="APE34760.1"/>
    </source>
</evidence>
<dbReference type="KEGG" id="nsl:BOX37_13305"/>
<dbReference type="InterPro" id="IPR014729">
    <property type="entry name" value="Rossmann-like_a/b/a_fold"/>
</dbReference>
<feature type="site" description="Important for beta-aspartyl-AMP intermediate formation" evidence="11">
    <location>
        <position position="377"/>
    </location>
</feature>
<dbReference type="GO" id="GO:0006529">
    <property type="term" value="P:asparagine biosynthetic process"/>
    <property type="evidence" value="ECO:0007669"/>
    <property type="project" value="UniProtKB-KW"/>
</dbReference>
<dbReference type="SUPFAM" id="SSF52402">
    <property type="entry name" value="Adenine nucleotide alpha hydrolases-like"/>
    <property type="match status" value="1"/>
</dbReference>
<evidence type="ECO:0000256" key="1">
    <source>
        <dbReference type="ARBA" id="ARBA00005187"/>
    </source>
</evidence>
<evidence type="ECO:0000256" key="7">
    <source>
        <dbReference type="ARBA" id="ARBA00022962"/>
    </source>
</evidence>
<feature type="active site" description="For GATase activity" evidence="9">
    <location>
        <position position="2"/>
    </location>
</feature>
<gene>
    <name evidence="13" type="ORF">BOX37_13305</name>
</gene>
<dbReference type="EMBL" id="CP018082">
    <property type="protein sequence ID" value="APE34760.1"/>
    <property type="molecule type" value="Genomic_DNA"/>
</dbReference>
<evidence type="ECO:0000313" key="14">
    <source>
        <dbReference type="Proteomes" id="UP000183810"/>
    </source>
</evidence>
<dbReference type="InterPro" id="IPR051786">
    <property type="entry name" value="ASN_synthetase/amidase"/>
</dbReference>
<comment type="catalytic activity">
    <reaction evidence="8">
        <text>L-aspartate + L-glutamine + ATP + H2O = L-asparagine + L-glutamate + AMP + diphosphate + H(+)</text>
        <dbReference type="Rhea" id="RHEA:12228"/>
        <dbReference type="ChEBI" id="CHEBI:15377"/>
        <dbReference type="ChEBI" id="CHEBI:15378"/>
        <dbReference type="ChEBI" id="CHEBI:29985"/>
        <dbReference type="ChEBI" id="CHEBI:29991"/>
        <dbReference type="ChEBI" id="CHEBI:30616"/>
        <dbReference type="ChEBI" id="CHEBI:33019"/>
        <dbReference type="ChEBI" id="CHEBI:58048"/>
        <dbReference type="ChEBI" id="CHEBI:58359"/>
        <dbReference type="ChEBI" id="CHEBI:456215"/>
        <dbReference type="EC" id="6.3.5.4"/>
    </reaction>
</comment>
<dbReference type="PROSITE" id="PS51278">
    <property type="entry name" value="GATASE_TYPE_2"/>
    <property type="match status" value="1"/>
</dbReference>
<evidence type="ECO:0000256" key="8">
    <source>
        <dbReference type="ARBA" id="ARBA00048741"/>
    </source>
</evidence>
<keyword evidence="4 10" id="KW-0547">Nucleotide-binding</keyword>
<sequence>MCGIAGVVDFSTDLESQRSVIERMTETMRRRGPDAGGVWISRHAALGHRRLSVIDLEGGIQPMVRDDVALTYSGEVYNFRELRTELEGAGHRFTTKSDTEVVLRAYIEWGAACIDRFNGMFGFAIWDGRSQELLLVRDRVGVKPVYYYPTPHGVLFGSEPKAILANPTAQRKVDLNGFTSFLMLQANLSGDTPFAGLKELQPGEFLRVTRAGIECKRYYELTARPHEDDLDTTVEKVRALLADIVERQLVSDVPIGMLLSGGIDSSLLTSLATRSNSASDTVRSFSIDFVGHGDFFEAGVDALRTTEDAPFIRDVVEYVRCRHEGIEVPTSALCDPEVRRRVLQAWDLPNHLGDMDVSLYLLFQAVREHCTVAISGEGADEVFGGYPWVHDEKVLDVPIYPWMAFQVLQGTPGPFSLFDGGVLSRTGMFERLGGMYAEGIAAAPRLDGESPLDARMREINYLDVTRFMRTLLDRKDRMSMAVGLEVRVPFCDHRLIEYLFNVPWSMKQREGQSKWLLRAAAGDLLPASVLTRPKSAFPATLDTGYDDMLRKGLQQVLTGADEPIREFVNVDAAQAIVNGTDAAGTGAWKRLRTESILRANAWIKEYDVDMSALA</sequence>
<dbReference type="PANTHER" id="PTHR43284:SF1">
    <property type="entry name" value="ASPARAGINE SYNTHETASE"/>
    <property type="match status" value="1"/>
</dbReference>
<dbReference type="Pfam" id="PF00733">
    <property type="entry name" value="Asn_synthase"/>
    <property type="match status" value="1"/>
</dbReference>
<proteinExistence type="inferred from homology"/>
<dbReference type="PANTHER" id="PTHR43284">
    <property type="entry name" value="ASPARAGINE SYNTHETASE (GLUTAMINE-HYDROLYZING)"/>
    <property type="match status" value="1"/>
</dbReference>
<dbReference type="Proteomes" id="UP000183810">
    <property type="component" value="Chromosome"/>
</dbReference>
<dbReference type="InterPro" id="IPR017932">
    <property type="entry name" value="GATase_2_dom"/>
</dbReference>
<dbReference type="AlphaFoldDB" id="A0A1J0VRT2"/>
<evidence type="ECO:0000256" key="10">
    <source>
        <dbReference type="PIRSR" id="PIRSR001589-2"/>
    </source>
</evidence>
<dbReference type="OrthoDB" id="9763290at2"/>
<keyword evidence="7 9" id="KW-0315">Glutamine amidotransferase</keyword>
<dbReference type="InterPro" id="IPR001962">
    <property type="entry name" value="Asn_synthase"/>
</dbReference>
<name>A0A1J0VRT2_9NOCA</name>
<feature type="binding site" evidence="10">
    <location>
        <position position="98"/>
    </location>
    <ligand>
        <name>L-glutamine</name>
        <dbReference type="ChEBI" id="CHEBI:58359"/>
    </ligand>
</feature>
<feature type="domain" description="Glutamine amidotransferase type-2" evidence="12">
    <location>
        <begin position="2"/>
        <end position="211"/>
    </location>
</feature>
<evidence type="ECO:0000256" key="5">
    <source>
        <dbReference type="ARBA" id="ARBA00022840"/>
    </source>
</evidence>
<protein>
    <recommendedName>
        <fullName evidence="3">asparagine synthase (glutamine-hydrolyzing)</fullName>
        <ecNumber evidence="3">6.3.5.4</ecNumber>
    </recommendedName>
</protein>
<comment type="pathway">
    <text evidence="1">Amino-acid biosynthesis; L-asparagine biosynthesis; L-asparagine from L-aspartate (L-Gln route): step 1/1.</text>
</comment>
<dbReference type="Gene3D" id="3.40.50.620">
    <property type="entry name" value="HUPs"/>
    <property type="match status" value="1"/>
</dbReference>
<dbReference type="PIRSF" id="PIRSF001589">
    <property type="entry name" value="Asn_synthetase_glu-h"/>
    <property type="match status" value="1"/>
</dbReference>
<dbReference type="SUPFAM" id="SSF56235">
    <property type="entry name" value="N-terminal nucleophile aminohydrolases (Ntn hydrolases)"/>
    <property type="match status" value="1"/>
</dbReference>
<dbReference type="InterPro" id="IPR033738">
    <property type="entry name" value="AsnB_N"/>
</dbReference>
<dbReference type="CDD" id="cd01991">
    <property type="entry name" value="Asn_synthase_B_C"/>
    <property type="match status" value="1"/>
</dbReference>
<dbReference type="RefSeq" id="WP_071927942.1">
    <property type="nucleotide sequence ID" value="NZ_CP018082.1"/>
</dbReference>
<keyword evidence="14" id="KW-1185">Reference proteome</keyword>
<evidence type="ECO:0000256" key="4">
    <source>
        <dbReference type="ARBA" id="ARBA00022741"/>
    </source>
</evidence>
<evidence type="ECO:0000256" key="3">
    <source>
        <dbReference type="ARBA" id="ARBA00012737"/>
    </source>
</evidence>